<evidence type="ECO:0000313" key="1">
    <source>
        <dbReference type="EMBL" id="KAF5748262.1"/>
    </source>
</evidence>
<proteinExistence type="predicted"/>
<name>A0A7J7DPF0_TRIWF</name>
<reference evidence="1 2" key="1">
    <citation type="journal article" date="2020" name="Nat. Commun.">
        <title>Genome of Tripterygium wilfordii and identification of cytochrome P450 involved in triptolide biosynthesis.</title>
        <authorList>
            <person name="Tu L."/>
            <person name="Su P."/>
            <person name="Zhang Z."/>
            <person name="Gao L."/>
            <person name="Wang J."/>
            <person name="Hu T."/>
            <person name="Zhou J."/>
            <person name="Zhang Y."/>
            <person name="Zhao Y."/>
            <person name="Liu Y."/>
            <person name="Song Y."/>
            <person name="Tong Y."/>
            <person name="Lu Y."/>
            <person name="Yang J."/>
            <person name="Xu C."/>
            <person name="Jia M."/>
            <person name="Peters R.J."/>
            <person name="Huang L."/>
            <person name="Gao W."/>
        </authorList>
    </citation>
    <scope>NUCLEOTIDE SEQUENCE [LARGE SCALE GENOMIC DNA]</scope>
    <source>
        <strain evidence="2">cv. XIE 37</strain>
        <tissue evidence="1">Leaf</tissue>
    </source>
</reference>
<dbReference type="AlphaFoldDB" id="A0A7J7DPF0"/>
<dbReference type="Proteomes" id="UP000593562">
    <property type="component" value="Unassembled WGS sequence"/>
</dbReference>
<accession>A0A7J7DPF0</accession>
<comment type="caution">
    <text evidence="1">The sequence shown here is derived from an EMBL/GenBank/DDBJ whole genome shotgun (WGS) entry which is preliminary data.</text>
</comment>
<gene>
    <name evidence="1" type="ORF">HS088_TW04G00214</name>
</gene>
<sequence length="98" mass="10662">MASSSVAQLMISCSAQKPSLSTNFDHLIKSSIPSSTSLRAPVSGELVIMGVNATKPFLEVGVISSTFKHIPGSKFEYILLPKQFWTSKLNNLYPFLIS</sequence>
<protein>
    <submittedName>
        <fullName evidence="1">Uncharacterized protein</fullName>
    </submittedName>
</protein>
<organism evidence="1 2">
    <name type="scientific">Tripterygium wilfordii</name>
    <name type="common">Thunder God vine</name>
    <dbReference type="NCBI Taxonomy" id="458696"/>
    <lineage>
        <taxon>Eukaryota</taxon>
        <taxon>Viridiplantae</taxon>
        <taxon>Streptophyta</taxon>
        <taxon>Embryophyta</taxon>
        <taxon>Tracheophyta</taxon>
        <taxon>Spermatophyta</taxon>
        <taxon>Magnoliopsida</taxon>
        <taxon>eudicotyledons</taxon>
        <taxon>Gunneridae</taxon>
        <taxon>Pentapetalae</taxon>
        <taxon>rosids</taxon>
        <taxon>fabids</taxon>
        <taxon>Celastrales</taxon>
        <taxon>Celastraceae</taxon>
        <taxon>Tripterygium</taxon>
    </lineage>
</organism>
<dbReference type="EMBL" id="JAAARO010000004">
    <property type="protein sequence ID" value="KAF5748262.1"/>
    <property type="molecule type" value="Genomic_DNA"/>
</dbReference>
<keyword evidence="2" id="KW-1185">Reference proteome</keyword>
<dbReference type="InParanoid" id="A0A7J7DPF0"/>
<evidence type="ECO:0000313" key="2">
    <source>
        <dbReference type="Proteomes" id="UP000593562"/>
    </source>
</evidence>